<keyword evidence="5" id="KW-1185">Reference proteome</keyword>
<dbReference type="InterPro" id="IPR036249">
    <property type="entry name" value="Thioredoxin-like_sf"/>
</dbReference>
<name>A0A6P7SZQ1_9MOLL</name>
<accession>A0A6P7SZQ1</accession>
<feature type="transmembrane region" description="Helical" evidence="4">
    <location>
        <begin position="85"/>
        <end position="107"/>
    </location>
</feature>
<dbReference type="PANTHER" id="PTHR12151">
    <property type="entry name" value="ELECTRON TRANSPORT PROTIN SCO1/SENC FAMILY MEMBER"/>
    <property type="match status" value="1"/>
</dbReference>
<dbReference type="CDD" id="cd02968">
    <property type="entry name" value="SCO"/>
    <property type="match status" value="1"/>
</dbReference>
<evidence type="ECO:0000313" key="5">
    <source>
        <dbReference type="Proteomes" id="UP000515154"/>
    </source>
</evidence>
<evidence type="ECO:0000256" key="1">
    <source>
        <dbReference type="ARBA" id="ARBA00010996"/>
    </source>
</evidence>
<feature type="binding site" evidence="2">
    <location>
        <position position="165"/>
    </location>
    <ligand>
        <name>Cu cation</name>
        <dbReference type="ChEBI" id="CHEBI:23378"/>
    </ligand>
</feature>
<comment type="similarity">
    <text evidence="1">Belongs to the SCO1/2 family.</text>
</comment>
<evidence type="ECO:0000256" key="2">
    <source>
        <dbReference type="PIRSR" id="PIRSR603782-1"/>
    </source>
</evidence>
<keyword evidence="2" id="KW-0186">Copper</keyword>
<keyword evidence="4" id="KW-1133">Transmembrane helix</keyword>
<dbReference type="GO" id="GO:0033617">
    <property type="term" value="P:mitochondrial respiratory chain complex IV assembly"/>
    <property type="evidence" value="ECO:0007669"/>
    <property type="project" value="TreeGrafter"/>
</dbReference>
<dbReference type="FunFam" id="3.40.30.10:FF:000013">
    <property type="entry name" value="Blast:Protein SCO1 homolog, mitochondrial"/>
    <property type="match status" value="1"/>
</dbReference>
<feature type="binding site" evidence="2">
    <location>
        <position position="161"/>
    </location>
    <ligand>
        <name>Cu cation</name>
        <dbReference type="ChEBI" id="CHEBI:23378"/>
    </ligand>
</feature>
<reference evidence="6" key="1">
    <citation type="submission" date="2025-08" db="UniProtKB">
        <authorList>
            <consortium name="RefSeq"/>
        </authorList>
    </citation>
    <scope>IDENTIFICATION</scope>
</reference>
<feature type="binding site" evidence="2">
    <location>
        <position position="252"/>
    </location>
    <ligand>
        <name>Cu cation</name>
        <dbReference type="ChEBI" id="CHEBI:23378"/>
    </ligand>
</feature>
<dbReference type="Gene3D" id="3.40.30.10">
    <property type="entry name" value="Glutaredoxin"/>
    <property type="match status" value="1"/>
</dbReference>
<dbReference type="PANTHER" id="PTHR12151:SF5">
    <property type="entry name" value="AT19154P"/>
    <property type="match status" value="1"/>
</dbReference>
<protein>
    <submittedName>
        <fullName evidence="6">Protein SCO1 homolog, mitochondrial</fullName>
    </submittedName>
</protein>
<organism evidence="5 6">
    <name type="scientific">Octopus sinensis</name>
    <name type="common">East Asian common octopus</name>
    <dbReference type="NCBI Taxonomy" id="2607531"/>
    <lineage>
        <taxon>Eukaryota</taxon>
        <taxon>Metazoa</taxon>
        <taxon>Spiralia</taxon>
        <taxon>Lophotrochozoa</taxon>
        <taxon>Mollusca</taxon>
        <taxon>Cephalopoda</taxon>
        <taxon>Coleoidea</taxon>
        <taxon>Octopodiformes</taxon>
        <taxon>Octopoda</taxon>
        <taxon>Incirrata</taxon>
        <taxon>Octopodidae</taxon>
        <taxon>Octopus</taxon>
    </lineage>
</organism>
<evidence type="ECO:0000256" key="3">
    <source>
        <dbReference type="PIRSR" id="PIRSR603782-2"/>
    </source>
</evidence>
<dbReference type="KEGG" id="osn:115218039"/>
<dbReference type="Pfam" id="PF02630">
    <property type="entry name" value="SCO1-SenC"/>
    <property type="match status" value="1"/>
</dbReference>
<dbReference type="SUPFAM" id="SSF52833">
    <property type="entry name" value="Thioredoxin-like"/>
    <property type="match status" value="1"/>
</dbReference>
<dbReference type="RefSeq" id="XP_029643650.1">
    <property type="nucleotide sequence ID" value="XM_029787790.2"/>
</dbReference>
<dbReference type="InterPro" id="IPR003782">
    <property type="entry name" value="SCO1/SenC"/>
</dbReference>
<keyword evidence="3" id="KW-1015">Disulfide bond</keyword>
<dbReference type="GO" id="GO:0005739">
    <property type="term" value="C:mitochondrion"/>
    <property type="evidence" value="ECO:0007669"/>
    <property type="project" value="GOC"/>
</dbReference>
<keyword evidence="2" id="KW-0479">Metal-binding</keyword>
<sequence>MRFLFYCRTLQKTKCYRPLQIFGISHGHLSVKPFLLPPNCQSFSCLRPKFYHKNQRLLIQPPITYNNSLSHLRHFSKGDSYNSPISWRTVFITAAIGGVFTMAMFYFKQAKELRLAKERSRQLGKAALGGPWSLIDHNNQPKSNKDFFGQWVLIYFGFTHCPDICPDEIEKMVQAVDMMEKNPNVPNVQPLFITVDPERDTVDAIKLYVNEFSPKLLGLTGDKERIHQATRAYRVYYSSGPKDEDNDYIVDHTIIMYLINPKGDFVDYFGQNRTAEDIYNSITLHMKKYEFNN</sequence>
<proteinExistence type="inferred from homology"/>
<dbReference type="GO" id="GO:0046872">
    <property type="term" value="F:metal ion binding"/>
    <property type="evidence" value="ECO:0007669"/>
    <property type="project" value="UniProtKB-KW"/>
</dbReference>
<dbReference type="AlphaFoldDB" id="A0A6P7SZQ1"/>
<gene>
    <name evidence="6" type="primary">LOC115218039</name>
</gene>
<feature type="disulfide bond" description="Redox-active" evidence="3">
    <location>
        <begin position="161"/>
        <end position="165"/>
    </location>
</feature>
<keyword evidence="4" id="KW-0472">Membrane</keyword>
<evidence type="ECO:0000256" key="4">
    <source>
        <dbReference type="SAM" id="Phobius"/>
    </source>
</evidence>
<evidence type="ECO:0000313" key="6">
    <source>
        <dbReference type="RefSeq" id="XP_029643650.1"/>
    </source>
</evidence>
<dbReference type="Proteomes" id="UP000515154">
    <property type="component" value="Linkage group LG12"/>
</dbReference>
<keyword evidence="4" id="KW-0812">Transmembrane</keyword>